<dbReference type="SUPFAM" id="SSF53448">
    <property type="entry name" value="Nucleotide-diphospho-sugar transferases"/>
    <property type="match status" value="1"/>
</dbReference>
<sequence length="243" mass="28063">MRAVESVKTNRPNCVEIIVVDDGSDTYPKAFLPEMNVSGVPVRVYGYKKNGGAQKARNLGIRRSKYRYIAFLDSDDAFFEKKIDIVLDSLSENPVDILFHSVKGMEKYAQLVEIWLKFFSWVIPLHWLITVFNPVVTPSLVLRRKQKLGLSLRFCEDWSYLLHYIEPNMTMKYLPENLSEVFRAVGSKGGISSAIWNMRKGEFYARSVLLKKNTFSNVIRYLFGSIFGGARILNDLIRLRYLK</sequence>
<comment type="caution">
    <text evidence="2">The sequence shown here is derived from an EMBL/GenBank/DDBJ whole genome shotgun (WGS) entry which is preliminary data.</text>
</comment>
<keyword evidence="2" id="KW-0808">Transferase</keyword>
<accession>A0A850QBH5</accession>
<keyword evidence="3" id="KW-1185">Reference proteome</keyword>
<reference evidence="2 3" key="1">
    <citation type="submission" date="2020-06" db="EMBL/GenBank/DDBJ databases">
        <authorList>
            <person name="Qiu C."/>
            <person name="Liu Z."/>
        </authorList>
    </citation>
    <scope>NUCLEOTIDE SEQUENCE [LARGE SCALE GENOMIC DNA]</scope>
    <source>
        <strain evidence="2 3">EM 1</strain>
    </source>
</reference>
<dbReference type="Gene3D" id="3.90.550.10">
    <property type="entry name" value="Spore Coat Polysaccharide Biosynthesis Protein SpsA, Chain A"/>
    <property type="match status" value="1"/>
</dbReference>
<dbReference type="GO" id="GO:0016740">
    <property type="term" value="F:transferase activity"/>
    <property type="evidence" value="ECO:0007669"/>
    <property type="project" value="UniProtKB-KW"/>
</dbReference>
<dbReference type="CDD" id="cd00761">
    <property type="entry name" value="Glyco_tranf_GTA_type"/>
    <property type="match status" value="1"/>
</dbReference>
<gene>
    <name evidence="2" type="ORF">HV832_03665</name>
</gene>
<dbReference type="Pfam" id="PF00535">
    <property type="entry name" value="Glycos_transf_2"/>
    <property type="match status" value="1"/>
</dbReference>
<evidence type="ECO:0000313" key="3">
    <source>
        <dbReference type="Proteomes" id="UP000588051"/>
    </source>
</evidence>
<feature type="domain" description="Glycosyltransferase 2-like" evidence="1">
    <location>
        <begin position="2"/>
        <end position="101"/>
    </location>
</feature>
<proteinExistence type="predicted"/>
<dbReference type="InterPro" id="IPR050834">
    <property type="entry name" value="Glycosyltransf_2"/>
</dbReference>
<protein>
    <submittedName>
        <fullName evidence="2">Glycosyltransferase</fullName>
    </submittedName>
</protein>
<dbReference type="InterPro" id="IPR001173">
    <property type="entry name" value="Glyco_trans_2-like"/>
</dbReference>
<dbReference type="InterPro" id="IPR029044">
    <property type="entry name" value="Nucleotide-diphossugar_trans"/>
</dbReference>
<name>A0A850QBH5_9BURK</name>
<dbReference type="EMBL" id="JABXYJ010000002">
    <property type="protein sequence ID" value="NVO76931.1"/>
    <property type="molecule type" value="Genomic_DNA"/>
</dbReference>
<organism evidence="2 3">
    <name type="scientific">Undibacterium oligocarboniphilum</name>
    <dbReference type="NCBI Taxonomy" id="666702"/>
    <lineage>
        <taxon>Bacteria</taxon>
        <taxon>Pseudomonadati</taxon>
        <taxon>Pseudomonadota</taxon>
        <taxon>Betaproteobacteria</taxon>
        <taxon>Burkholderiales</taxon>
        <taxon>Oxalobacteraceae</taxon>
        <taxon>Undibacterium</taxon>
    </lineage>
</organism>
<dbReference type="AlphaFoldDB" id="A0A850QBH5"/>
<evidence type="ECO:0000259" key="1">
    <source>
        <dbReference type="Pfam" id="PF00535"/>
    </source>
</evidence>
<dbReference type="Proteomes" id="UP000588051">
    <property type="component" value="Unassembled WGS sequence"/>
</dbReference>
<evidence type="ECO:0000313" key="2">
    <source>
        <dbReference type="EMBL" id="NVO76931.1"/>
    </source>
</evidence>
<dbReference type="PANTHER" id="PTHR43685">
    <property type="entry name" value="GLYCOSYLTRANSFERASE"/>
    <property type="match status" value="1"/>
</dbReference>
<dbReference type="PANTHER" id="PTHR43685:SF2">
    <property type="entry name" value="GLYCOSYLTRANSFERASE 2-LIKE DOMAIN-CONTAINING PROTEIN"/>
    <property type="match status" value="1"/>
</dbReference>